<organism evidence="3 4">
    <name type="scientific">Halomarinibacterium sedimenti</name>
    <dbReference type="NCBI Taxonomy" id="2857106"/>
    <lineage>
        <taxon>Bacteria</taxon>
        <taxon>Pseudomonadati</taxon>
        <taxon>Bacteroidota</taxon>
        <taxon>Flavobacteriia</taxon>
        <taxon>Flavobacteriales</taxon>
        <taxon>Flavobacteriaceae</taxon>
        <taxon>Halomarinibacterium</taxon>
    </lineage>
</organism>
<keyword evidence="4" id="KW-1185">Reference proteome</keyword>
<dbReference type="InterPro" id="IPR050278">
    <property type="entry name" value="Serine_Prot_S9B/DPPIV"/>
</dbReference>
<dbReference type="Proteomes" id="UP001138686">
    <property type="component" value="Unassembled WGS sequence"/>
</dbReference>
<proteinExistence type="predicted"/>
<dbReference type="PANTHER" id="PTHR11731">
    <property type="entry name" value="PROTEASE FAMILY S9B,C DIPEPTIDYL-PEPTIDASE IV-RELATED"/>
    <property type="match status" value="1"/>
</dbReference>
<dbReference type="InterPro" id="IPR002469">
    <property type="entry name" value="Peptidase_S9B_N"/>
</dbReference>
<gene>
    <name evidence="3" type="ORF">KXJ69_09910</name>
</gene>
<protein>
    <submittedName>
        <fullName evidence="3">Prolyl oligopeptidase family serine peptidase</fullName>
    </submittedName>
</protein>
<dbReference type="EMBL" id="JAHWDP010000003">
    <property type="protein sequence ID" value="MBW2938422.1"/>
    <property type="molecule type" value="Genomic_DNA"/>
</dbReference>
<reference evidence="3" key="1">
    <citation type="submission" date="2021-07" db="EMBL/GenBank/DDBJ databases">
        <title>Aureisphaera sp. CAU 1614 isolated from sea sediment.</title>
        <authorList>
            <person name="Kim W."/>
        </authorList>
    </citation>
    <scope>NUCLEOTIDE SEQUENCE</scope>
    <source>
        <strain evidence="3">CAU 1614</strain>
    </source>
</reference>
<dbReference type="Pfam" id="PF00326">
    <property type="entry name" value="Peptidase_S9"/>
    <property type="match status" value="1"/>
</dbReference>
<evidence type="ECO:0000313" key="4">
    <source>
        <dbReference type="Proteomes" id="UP001138686"/>
    </source>
</evidence>
<evidence type="ECO:0000313" key="3">
    <source>
        <dbReference type="EMBL" id="MBW2938422.1"/>
    </source>
</evidence>
<dbReference type="AlphaFoldDB" id="A0A9X1FQ52"/>
<sequence length="643" mass="74311">MMKLNEKWGITFFWVIFVCTGYSQNVSRQLMNDFPEWIFEKFDNFNPEAKILGDGLFTHLPPITEPYSETNNQFAGTHEGKLYIRDKASDSLTILLNPDPNTYWSMDNAMWSPNGRYIAAKQVEDYNVPEIDLRKKDSKEIIKKKYSRAGEPIPKHIFYIVTVTSGEKREIKFDENFPYIHLLQWSANSQKLYFLIANRLLKEVQLIAVDVNTGTKTTLLKETSKSYLIGLNLLQGYSNRLINSKHVVFFEERNQFTWMSEKTGYNQIYLYDALGNLKRPLTNFSENGVVVSIDAIDKENGWIYFKARGNKDNPYQLQIYRTSLNKPIVEKITTSPGMLDVFFRKSMDTLWVFRSELPKTLQLERYTSQGAYIDSPWQANDSIFSQNPINFEYEWVLAADGVTKLQTFILKPVDFDPSKKYPVVEHIYGGSFINVVVRDVLDMSLWEMNKLAQEGFIVVYIDGRGTSERGKEFQDFSYGKLGQVELEDHVEALTQLAQKRPYMDLNRVGIYGHSWGGHFALRALVEFPELYKAGHINAAALDPENFRIAVEPFMGCLPQECPESYKKAAISNKLSRLKAPLMIVHGTNDDDVPIADAYQLVTHLKALRYTNYEFVVDEGADHIVMKNRNWLPQMINFFKTKLK</sequence>
<dbReference type="GO" id="GO:0006508">
    <property type="term" value="P:proteolysis"/>
    <property type="evidence" value="ECO:0007669"/>
    <property type="project" value="InterPro"/>
</dbReference>
<comment type="caution">
    <text evidence="3">The sequence shown here is derived from an EMBL/GenBank/DDBJ whole genome shotgun (WGS) entry which is preliminary data.</text>
</comment>
<accession>A0A9X1FQ52</accession>
<dbReference type="GO" id="GO:0008239">
    <property type="term" value="F:dipeptidyl-peptidase activity"/>
    <property type="evidence" value="ECO:0007669"/>
    <property type="project" value="TreeGrafter"/>
</dbReference>
<dbReference type="InterPro" id="IPR001375">
    <property type="entry name" value="Peptidase_S9_cat"/>
</dbReference>
<name>A0A9X1FQ52_9FLAO</name>
<feature type="domain" description="Peptidase S9 prolyl oligopeptidase catalytic" evidence="1">
    <location>
        <begin position="444"/>
        <end position="642"/>
    </location>
</feature>
<feature type="domain" description="Dipeptidylpeptidase IV N-terminal" evidence="2">
    <location>
        <begin position="109"/>
        <end position="349"/>
    </location>
</feature>
<dbReference type="GO" id="GO:0008236">
    <property type="term" value="F:serine-type peptidase activity"/>
    <property type="evidence" value="ECO:0007669"/>
    <property type="project" value="InterPro"/>
</dbReference>
<evidence type="ECO:0000259" key="2">
    <source>
        <dbReference type="Pfam" id="PF00930"/>
    </source>
</evidence>
<dbReference type="RefSeq" id="WP_219052932.1">
    <property type="nucleotide sequence ID" value="NZ_JAHWDP010000003.1"/>
</dbReference>
<evidence type="ECO:0000259" key="1">
    <source>
        <dbReference type="Pfam" id="PF00326"/>
    </source>
</evidence>
<dbReference type="PANTHER" id="PTHR11731:SF193">
    <property type="entry name" value="DIPEPTIDYL PEPTIDASE 9"/>
    <property type="match status" value="1"/>
</dbReference>
<dbReference type="Pfam" id="PF00930">
    <property type="entry name" value="DPPIV_N"/>
    <property type="match status" value="1"/>
</dbReference>